<dbReference type="Proteomes" id="UP000886653">
    <property type="component" value="Unassembled WGS sequence"/>
</dbReference>
<dbReference type="EMBL" id="MU167366">
    <property type="protein sequence ID" value="KAG0141927.1"/>
    <property type="molecule type" value="Genomic_DNA"/>
</dbReference>
<gene>
    <name evidence="2" type="ORF">CROQUDRAFT_135878</name>
</gene>
<accession>A0A9P6NAB7</accession>
<feature type="region of interest" description="Disordered" evidence="1">
    <location>
        <begin position="185"/>
        <end position="204"/>
    </location>
</feature>
<proteinExistence type="predicted"/>
<evidence type="ECO:0000313" key="2">
    <source>
        <dbReference type="EMBL" id="KAG0141927.1"/>
    </source>
</evidence>
<dbReference type="AlphaFoldDB" id="A0A9P6NAB7"/>
<keyword evidence="3" id="KW-1185">Reference proteome</keyword>
<protein>
    <submittedName>
        <fullName evidence="2">Uncharacterized protein</fullName>
    </submittedName>
</protein>
<name>A0A9P6NAB7_9BASI</name>
<comment type="caution">
    <text evidence="2">The sequence shown here is derived from an EMBL/GenBank/DDBJ whole genome shotgun (WGS) entry which is preliminary data.</text>
</comment>
<organism evidence="2 3">
    <name type="scientific">Cronartium quercuum f. sp. fusiforme G11</name>
    <dbReference type="NCBI Taxonomy" id="708437"/>
    <lineage>
        <taxon>Eukaryota</taxon>
        <taxon>Fungi</taxon>
        <taxon>Dikarya</taxon>
        <taxon>Basidiomycota</taxon>
        <taxon>Pucciniomycotina</taxon>
        <taxon>Pucciniomycetes</taxon>
        <taxon>Pucciniales</taxon>
        <taxon>Coleosporiaceae</taxon>
        <taxon>Cronartium</taxon>
    </lineage>
</organism>
<evidence type="ECO:0000256" key="1">
    <source>
        <dbReference type="SAM" id="MobiDB-lite"/>
    </source>
</evidence>
<sequence length="268" mass="30023">MNAEITNKMNLESTLKLWRFCHSPVHDWQGKQTPKYVRDYIGIDEADEPAPWCDPGTWPTQYTNLSVHSKQQGHDQDIGDTFTTSSLVQMETSGGKFWDTKFGNLYVLVERNTSNVFENIPIIFQTLGYKNLLNLSIRLRVHSEGQGDPVGLASPRDCCWSTAISENQMLLKSKICPPLAKTNFSEQTEDESATTKARKHGEVDESGASEWITLPVGIQNVTELALEYDQFQCCGVQGGGGLITERTVRITASKKLWRNTGSWAEMGL</sequence>
<reference evidence="2" key="1">
    <citation type="submission" date="2013-11" db="EMBL/GenBank/DDBJ databases">
        <title>Genome sequence of the fusiform rust pathogen reveals effectors for host alternation and coevolution with pine.</title>
        <authorList>
            <consortium name="DOE Joint Genome Institute"/>
            <person name="Smith K."/>
            <person name="Pendleton A."/>
            <person name="Kubisiak T."/>
            <person name="Anderson C."/>
            <person name="Salamov A."/>
            <person name="Aerts A."/>
            <person name="Riley R."/>
            <person name="Clum A."/>
            <person name="Lindquist E."/>
            <person name="Ence D."/>
            <person name="Campbell M."/>
            <person name="Kronenberg Z."/>
            <person name="Feau N."/>
            <person name="Dhillon B."/>
            <person name="Hamelin R."/>
            <person name="Burleigh J."/>
            <person name="Smith J."/>
            <person name="Yandell M."/>
            <person name="Nelson C."/>
            <person name="Grigoriev I."/>
            <person name="Davis J."/>
        </authorList>
    </citation>
    <scope>NUCLEOTIDE SEQUENCE</scope>
    <source>
        <strain evidence="2">G11</strain>
    </source>
</reference>
<evidence type="ECO:0000313" key="3">
    <source>
        <dbReference type="Proteomes" id="UP000886653"/>
    </source>
</evidence>